<dbReference type="OrthoDB" id="10072451at2759"/>
<dbReference type="PANTHER" id="PTHR46304">
    <property type="entry name" value="GENERAL TRANSCRIPTION FACTOR II-I REPEAT DOMAIN-CONTAINING PROTEIN 1"/>
    <property type="match status" value="1"/>
</dbReference>
<evidence type="ECO:0000256" key="2">
    <source>
        <dbReference type="ARBA" id="ARBA00022737"/>
    </source>
</evidence>
<dbReference type="GO" id="GO:0003700">
    <property type="term" value="F:DNA-binding transcription factor activity"/>
    <property type="evidence" value="ECO:0007669"/>
    <property type="project" value="TreeGrafter"/>
</dbReference>
<dbReference type="InterPro" id="IPR036647">
    <property type="entry name" value="GTF2I-like_rpt_sf"/>
</dbReference>
<proteinExistence type="predicted"/>
<dbReference type="PROSITE" id="PS51139">
    <property type="entry name" value="GTF2I"/>
    <property type="match status" value="1"/>
</dbReference>
<keyword evidence="3" id="KW-0805">Transcription regulation</keyword>
<feature type="region of interest" description="Disordered" evidence="7">
    <location>
        <begin position="130"/>
        <end position="162"/>
    </location>
</feature>
<evidence type="ECO:0000256" key="3">
    <source>
        <dbReference type="ARBA" id="ARBA00023015"/>
    </source>
</evidence>
<dbReference type="Gene3D" id="3.90.1460.10">
    <property type="entry name" value="GTF2I-like"/>
    <property type="match status" value="1"/>
</dbReference>
<keyword evidence="4" id="KW-0238">DNA-binding</keyword>
<dbReference type="GO" id="GO:0005634">
    <property type="term" value="C:nucleus"/>
    <property type="evidence" value="ECO:0007669"/>
    <property type="project" value="UniProtKB-SubCell"/>
</dbReference>
<dbReference type="GO" id="GO:0003677">
    <property type="term" value="F:DNA binding"/>
    <property type="evidence" value="ECO:0007669"/>
    <property type="project" value="UniProtKB-KW"/>
</dbReference>
<evidence type="ECO:0000256" key="7">
    <source>
        <dbReference type="SAM" id="MobiDB-lite"/>
    </source>
</evidence>
<sequence length="228" mass="25245">GIGDIIRQLRKRVENLFNKKYAKAIGASHPVKVPYSKFLMYPDDLFVMGLPDGVSFRRPNCFGITKLRRILEYSNDIHFVIKRQWRRQHPRADGNIAWGVNTAGFQDRPELISEGLKDCIQDSPGPLGVNDKDCHNSLSDETQRPNFQGRDHHSPSVSGGAVAHLPNKNAVSQHFLYALPGTPTLEILKEDVVSAENTDIAVTPAFIVPPVLTNLVSASVTVSKATTH</sequence>
<evidence type="ECO:0000256" key="5">
    <source>
        <dbReference type="ARBA" id="ARBA00023163"/>
    </source>
</evidence>
<dbReference type="EMBL" id="KV922505">
    <property type="protein sequence ID" value="PIN99122.1"/>
    <property type="molecule type" value="Genomic_DNA"/>
</dbReference>
<evidence type="ECO:0000256" key="1">
    <source>
        <dbReference type="ARBA" id="ARBA00004123"/>
    </source>
</evidence>
<name>A0A2G9P866_AQUCT</name>
<dbReference type="Pfam" id="PF02946">
    <property type="entry name" value="GTF2I"/>
    <property type="match status" value="1"/>
</dbReference>
<dbReference type="InterPro" id="IPR004212">
    <property type="entry name" value="GTF2I"/>
</dbReference>
<evidence type="ECO:0000256" key="4">
    <source>
        <dbReference type="ARBA" id="ARBA00023125"/>
    </source>
</evidence>
<dbReference type="PANTHER" id="PTHR46304:SF1">
    <property type="entry name" value="GENERAL TRANSCRIPTION FACTOR II-I REPEAT DOMAIN-CONTAINING PROTEIN 1"/>
    <property type="match status" value="1"/>
</dbReference>
<evidence type="ECO:0000256" key="6">
    <source>
        <dbReference type="ARBA" id="ARBA00023242"/>
    </source>
</evidence>
<keyword evidence="6" id="KW-0539">Nucleus</keyword>
<dbReference type="AlphaFoldDB" id="A0A2G9P866"/>
<organism evidence="8">
    <name type="scientific">Aquarana catesbeiana</name>
    <name type="common">American bullfrog</name>
    <name type="synonym">Rana catesbeiana</name>
    <dbReference type="NCBI Taxonomy" id="8400"/>
    <lineage>
        <taxon>Eukaryota</taxon>
        <taxon>Metazoa</taxon>
        <taxon>Chordata</taxon>
        <taxon>Craniata</taxon>
        <taxon>Vertebrata</taxon>
        <taxon>Euteleostomi</taxon>
        <taxon>Amphibia</taxon>
        <taxon>Batrachia</taxon>
        <taxon>Anura</taxon>
        <taxon>Neobatrachia</taxon>
        <taxon>Ranoidea</taxon>
        <taxon>Ranidae</taxon>
        <taxon>Aquarana</taxon>
    </lineage>
</organism>
<reference evidence="8" key="1">
    <citation type="submission" date="2017-08" db="EMBL/GenBank/DDBJ databases">
        <title>Assembly of the North American Bullfrog Genome.</title>
        <authorList>
            <person name="Warren R.L."/>
            <person name="Vandervalk B.P."/>
            <person name="Kucuk E."/>
            <person name="Birol I."/>
            <person name="Helbing C."/>
            <person name="Pandoh P."/>
            <person name="Behsaz B."/>
            <person name="Mohamadi H."/>
            <person name="Chu J."/>
            <person name="Jackman S."/>
            <person name="Hammond S.A."/>
            <person name="Veldhoen N."/>
            <person name="Kirk H."/>
            <person name="Zhao Y."/>
            <person name="Coope R."/>
            <person name="Pleasance S."/>
            <person name="Moore R."/>
            <person name="Holt R."/>
        </authorList>
    </citation>
    <scope>NUCLEOTIDE SEQUENCE</scope>
    <source>
        <strain evidence="8">Bruno</strain>
        <tissue evidence="8">Liver</tissue>
    </source>
</reference>
<feature type="non-terminal residue" evidence="8">
    <location>
        <position position="1"/>
    </location>
</feature>
<keyword evidence="5" id="KW-0804">Transcription</keyword>
<keyword evidence="2" id="KW-0677">Repeat</keyword>
<protein>
    <submittedName>
        <fullName evidence="8">Uncharacterized protein</fullName>
    </submittedName>
</protein>
<feature type="compositionally biased region" description="Polar residues" evidence="7">
    <location>
        <begin position="136"/>
        <end position="146"/>
    </location>
</feature>
<evidence type="ECO:0000313" key="8">
    <source>
        <dbReference type="EMBL" id="PIN99122.1"/>
    </source>
</evidence>
<accession>A0A2G9P866</accession>
<comment type="subcellular location">
    <subcellularLocation>
        <location evidence="1">Nucleus</location>
    </subcellularLocation>
</comment>
<gene>
    <name evidence="8" type="ORF">AB205_0052930</name>
</gene>
<dbReference type="SUPFAM" id="SSF117773">
    <property type="entry name" value="GTF2I-like repeat"/>
    <property type="match status" value="1"/>
</dbReference>